<dbReference type="Proteomes" id="UP001597368">
    <property type="component" value="Unassembled WGS sequence"/>
</dbReference>
<dbReference type="Gene3D" id="3.40.50.720">
    <property type="entry name" value="NAD(P)-binding Rossmann-like Domain"/>
    <property type="match status" value="1"/>
</dbReference>
<accession>A0ABW4SNB7</accession>
<organism evidence="4 5">
    <name type="scientific">Nonomuraea mangrovi</name>
    <dbReference type="NCBI Taxonomy" id="2316207"/>
    <lineage>
        <taxon>Bacteria</taxon>
        <taxon>Bacillati</taxon>
        <taxon>Actinomycetota</taxon>
        <taxon>Actinomycetes</taxon>
        <taxon>Streptosporangiales</taxon>
        <taxon>Streptosporangiaceae</taxon>
        <taxon>Nonomuraea</taxon>
    </lineage>
</organism>
<dbReference type="CDD" id="cd05286">
    <property type="entry name" value="QOR2"/>
    <property type="match status" value="1"/>
</dbReference>
<dbReference type="InterPro" id="IPR036291">
    <property type="entry name" value="NAD(P)-bd_dom_sf"/>
</dbReference>
<gene>
    <name evidence="4" type="ORF">ACFSKW_00835</name>
</gene>
<keyword evidence="2" id="KW-0560">Oxidoreductase</keyword>
<keyword evidence="1" id="KW-0521">NADP</keyword>
<dbReference type="InterPro" id="IPR013149">
    <property type="entry name" value="ADH-like_C"/>
</dbReference>
<protein>
    <submittedName>
        <fullName evidence="4">Quinone oxidoreductase family protein</fullName>
    </submittedName>
</protein>
<dbReference type="InterPro" id="IPR047618">
    <property type="entry name" value="QOR-like"/>
</dbReference>
<feature type="domain" description="Enoyl reductase (ER)" evidence="3">
    <location>
        <begin position="10"/>
        <end position="317"/>
    </location>
</feature>
<dbReference type="SUPFAM" id="SSF50129">
    <property type="entry name" value="GroES-like"/>
    <property type="match status" value="1"/>
</dbReference>
<dbReference type="SUPFAM" id="SSF51735">
    <property type="entry name" value="NAD(P)-binding Rossmann-fold domains"/>
    <property type="match status" value="1"/>
</dbReference>
<comment type="caution">
    <text evidence="4">The sequence shown here is derived from an EMBL/GenBank/DDBJ whole genome shotgun (WGS) entry which is preliminary data.</text>
</comment>
<dbReference type="PANTHER" id="PTHR48106">
    <property type="entry name" value="QUINONE OXIDOREDUCTASE PIG3-RELATED"/>
    <property type="match status" value="1"/>
</dbReference>
<evidence type="ECO:0000256" key="2">
    <source>
        <dbReference type="ARBA" id="ARBA00023002"/>
    </source>
</evidence>
<dbReference type="SMART" id="SM00829">
    <property type="entry name" value="PKS_ER"/>
    <property type="match status" value="1"/>
</dbReference>
<dbReference type="InterPro" id="IPR002364">
    <property type="entry name" value="Quin_OxRdtase/zeta-crystal_CS"/>
</dbReference>
<dbReference type="Gene3D" id="3.90.180.10">
    <property type="entry name" value="Medium-chain alcohol dehydrogenases, catalytic domain"/>
    <property type="match status" value="1"/>
</dbReference>
<dbReference type="InterPro" id="IPR011032">
    <property type="entry name" value="GroES-like_sf"/>
</dbReference>
<dbReference type="PANTHER" id="PTHR48106:SF13">
    <property type="entry name" value="QUINONE OXIDOREDUCTASE-RELATED"/>
    <property type="match status" value="1"/>
</dbReference>
<reference evidence="5" key="1">
    <citation type="journal article" date="2019" name="Int. J. Syst. Evol. Microbiol.">
        <title>The Global Catalogue of Microorganisms (GCM) 10K type strain sequencing project: providing services to taxonomists for standard genome sequencing and annotation.</title>
        <authorList>
            <consortium name="The Broad Institute Genomics Platform"/>
            <consortium name="The Broad Institute Genome Sequencing Center for Infectious Disease"/>
            <person name="Wu L."/>
            <person name="Ma J."/>
        </authorList>
    </citation>
    <scope>NUCLEOTIDE SEQUENCE [LARGE SCALE GENOMIC DNA]</scope>
    <source>
        <strain evidence="5">ICMP 6774ER</strain>
    </source>
</reference>
<dbReference type="Pfam" id="PF08240">
    <property type="entry name" value="ADH_N"/>
    <property type="match status" value="1"/>
</dbReference>
<dbReference type="PROSITE" id="PS01162">
    <property type="entry name" value="QOR_ZETA_CRYSTAL"/>
    <property type="match status" value="1"/>
</dbReference>
<evidence type="ECO:0000313" key="5">
    <source>
        <dbReference type="Proteomes" id="UP001597368"/>
    </source>
</evidence>
<dbReference type="InterPro" id="IPR013154">
    <property type="entry name" value="ADH-like_N"/>
</dbReference>
<keyword evidence="5" id="KW-1185">Reference proteome</keyword>
<dbReference type="Pfam" id="PF00107">
    <property type="entry name" value="ADH_zinc_N"/>
    <property type="match status" value="1"/>
</dbReference>
<name>A0ABW4SNB7_9ACTN</name>
<dbReference type="InterPro" id="IPR020843">
    <property type="entry name" value="ER"/>
</dbReference>
<proteinExistence type="predicted"/>
<evidence type="ECO:0000313" key="4">
    <source>
        <dbReference type="EMBL" id="MFD1930012.1"/>
    </source>
</evidence>
<sequence length="319" mass="33448">MRAIVITAQGGPEVLDHRELQDPVPGRGEVLVDVAASGVNFVDIYHRSGVYPVPLPTSIGSEGAGTVTALGPGVEGVAVGDRVAWVNVLGSYAERALVPADRLVPIPEDVSFEVAAASLLQGLTAHYLTHTTHEVKQGDTVLIHAAAGGMGLLLTQLAKLRGARVIGTVSTPEKEKAAREAGADEVIGYEGFAEQVKRLAPPGVDAVYDGIGKATFEGSLASARPRGVVAVYGVASGPVPSFDSQALTSRGSLFLARPSLVHHIAERDELLSRAADVFGWIGRGELKVTVSRRYPLAEARQAHEDLAARRTTGKLLLIP</sequence>
<evidence type="ECO:0000256" key="1">
    <source>
        <dbReference type="ARBA" id="ARBA00022857"/>
    </source>
</evidence>
<dbReference type="RefSeq" id="WP_379568027.1">
    <property type="nucleotide sequence ID" value="NZ_JBHUFV010000003.1"/>
</dbReference>
<evidence type="ECO:0000259" key="3">
    <source>
        <dbReference type="SMART" id="SM00829"/>
    </source>
</evidence>
<dbReference type="EMBL" id="JBHUFV010000003">
    <property type="protein sequence ID" value="MFD1930012.1"/>
    <property type="molecule type" value="Genomic_DNA"/>
</dbReference>